<evidence type="ECO:0000313" key="3">
    <source>
        <dbReference type="Proteomes" id="UP000017836"/>
    </source>
</evidence>
<dbReference type="PANTHER" id="PTHR23257">
    <property type="entry name" value="SERINE-THREONINE PROTEIN KINASE"/>
    <property type="match status" value="1"/>
</dbReference>
<organism evidence="2 3">
    <name type="scientific">Amborella trichopoda</name>
    <dbReference type="NCBI Taxonomy" id="13333"/>
    <lineage>
        <taxon>Eukaryota</taxon>
        <taxon>Viridiplantae</taxon>
        <taxon>Streptophyta</taxon>
        <taxon>Embryophyta</taxon>
        <taxon>Tracheophyta</taxon>
        <taxon>Spermatophyta</taxon>
        <taxon>Magnoliopsida</taxon>
        <taxon>Amborellales</taxon>
        <taxon>Amborellaceae</taxon>
        <taxon>Amborella</taxon>
    </lineage>
</organism>
<dbReference type="Proteomes" id="UP000017836">
    <property type="component" value="Unassembled WGS sequence"/>
</dbReference>
<sequence length="113" mass="12464">MVQGDDPGQALGNKVDIYNFGIVLWELITGKIPSENMSAVQAAFAVVNRGECPTMPRNCLATLACIITQCWDANSNARPHFSVVVQMLEEAQNEIFKMQGELSFDAYHSTLNQ</sequence>
<reference evidence="3" key="1">
    <citation type="journal article" date="2013" name="Science">
        <title>The Amborella genome and the evolution of flowering plants.</title>
        <authorList>
            <consortium name="Amborella Genome Project"/>
        </authorList>
    </citation>
    <scope>NUCLEOTIDE SEQUENCE [LARGE SCALE GENOMIC DNA]</scope>
</reference>
<proteinExistence type="predicted"/>
<dbReference type="InterPro" id="IPR000719">
    <property type="entry name" value="Prot_kinase_dom"/>
</dbReference>
<dbReference type="OrthoDB" id="4062651at2759"/>
<feature type="domain" description="Protein kinase" evidence="1">
    <location>
        <begin position="1"/>
        <end position="96"/>
    </location>
</feature>
<evidence type="ECO:0000259" key="1">
    <source>
        <dbReference type="PROSITE" id="PS50011"/>
    </source>
</evidence>
<accession>W1NV00</accession>
<dbReference type="AlphaFoldDB" id="W1NV00"/>
<dbReference type="InterPro" id="IPR001245">
    <property type="entry name" value="Ser-Thr/Tyr_kinase_cat_dom"/>
</dbReference>
<dbReference type="SUPFAM" id="SSF56112">
    <property type="entry name" value="Protein kinase-like (PK-like)"/>
    <property type="match status" value="1"/>
</dbReference>
<dbReference type="OMA" id="CWHMDPE"/>
<dbReference type="InterPro" id="IPR011009">
    <property type="entry name" value="Kinase-like_dom_sf"/>
</dbReference>
<dbReference type="Gramene" id="ERM99432">
    <property type="protein sequence ID" value="ERM99432"/>
    <property type="gene ID" value="AMTR_s00131p00080650"/>
</dbReference>
<protein>
    <recommendedName>
        <fullName evidence="1">Protein kinase domain-containing protein</fullName>
    </recommendedName>
</protein>
<dbReference type="GO" id="GO:0005524">
    <property type="term" value="F:ATP binding"/>
    <property type="evidence" value="ECO:0007669"/>
    <property type="project" value="InterPro"/>
</dbReference>
<dbReference type="PANTHER" id="PTHR23257:SF979">
    <property type="entry name" value="OS02G0174200 PROTEIN"/>
    <property type="match status" value="1"/>
</dbReference>
<dbReference type="Gene3D" id="1.10.510.10">
    <property type="entry name" value="Transferase(Phosphotransferase) domain 1"/>
    <property type="match status" value="1"/>
</dbReference>
<evidence type="ECO:0000313" key="2">
    <source>
        <dbReference type="EMBL" id="ERM99432.1"/>
    </source>
</evidence>
<dbReference type="PROSITE" id="PS50011">
    <property type="entry name" value="PROTEIN_KINASE_DOM"/>
    <property type="match status" value="1"/>
</dbReference>
<keyword evidence="3" id="KW-1185">Reference proteome</keyword>
<gene>
    <name evidence="2" type="ORF">AMTR_s00131p00080650</name>
</gene>
<dbReference type="Pfam" id="PF07714">
    <property type="entry name" value="PK_Tyr_Ser-Thr"/>
    <property type="match status" value="1"/>
</dbReference>
<dbReference type="HOGENOM" id="CLU_000288_7_26_1"/>
<name>W1NV00_AMBTC</name>
<dbReference type="GO" id="GO:0004672">
    <property type="term" value="F:protein kinase activity"/>
    <property type="evidence" value="ECO:0007669"/>
    <property type="project" value="InterPro"/>
</dbReference>
<dbReference type="eggNOG" id="KOG0192">
    <property type="taxonomic scope" value="Eukaryota"/>
</dbReference>
<dbReference type="EMBL" id="KI395019">
    <property type="protein sequence ID" value="ERM99432.1"/>
    <property type="molecule type" value="Genomic_DNA"/>
</dbReference>
<dbReference type="InterPro" id="IPR050167">
    <property type="entry name" value="Ser_Thr_protein_kinase"/>
</dbReference>